<comment type="caution">
    <text evidence="3">The sequence shown here is derived from an EMBL/GenBank/DDBJ whole genome shotgun (WGS) entry which is preliminary data.</text>
</comment>
<dbReference type="Pfam" id="PF13387">
    <property type="entry name" value="Lnb_N"/>
    <property type="match status" value="1"/>
</dbReference>
<dbReference type="AlphaFoldDB" id="A0A840V365"/>
<dbReference type="InterPro" id="IPR025178">
    <property type="entry name" value="Lnb_N"/>
</dbReference>
<evidence type="ECO:0000313" key="4">
    <source>
        <dbReference type="Proteomes" id="UP000539642"/>
    </source>
</evidence>
<reference evidence="3 4" key="1">
    <citation type="submission" date="2020-08" db="EMBL/GenBank/DDBJ databases">
        <title>Genomic Encyclopedia of Type Strains, Phase IV (KMG-IV): sequencing the most valuable type-strain genomes for metagenomic binning, comparative biology and taxonomic classification.</title>
        <authorList>
            <person name="Goeker M."/>
        </authorList>
    </citation>
    <scope>NUCLEOTIDE SEQUENCE [LARGE SCALE GENOMIC DNA]</scope>
    <source>
        <strain evidence="3 4">DSM 28570</strain>
    </source>
</reference>
<dbReference type="Proteomes" id="UP000539642">
    <property type="component" value="Unassembled WGS sequence"/>
</dbReference>
<evidence type="ECO:0000259" key="2">
    <source>
        <dbReference type="Pfam" id="PF13387"/>
    </source>
</evidence>
<feature type="region of interest" description="Disordered" evidence="1">
    <location>
        <begin position="249"/>
        <end position="275"/>
    </location>
</feature>
<feature type="domain" description="Lnb N-terminal periplasmic" evidence="2">
    <location>
        <begin position="62"/>
        <end position="215"/>
    </location>
</feature>
<dbReference type="EMBL" id="JACHEO010000009">
    <property type="protein sequence ID" value="MBB5348179.1"/>
    <property type="molecule type" value="Genomic_DNA"/>
</dbReference>
<evidence type="ECO:0000256" key="1">
    <source>
        <dbReference type="SAM" id="MobiDB-lite"/>
    </source>
</evidence>
<protein>
    <recommendedName>
        <fullName evidence="2">Lnb N-terminal periplasmic domain-containing protein</fullName>
    </recommendedName>
</protein>
<name>A0A840V365_9BACT</name>
<proteinExistence type="predicted"/>
<evidence type="ECO:0000313" key="3">
    <source>
        <dbReference type="EMBL" id="MBB5348179.1"/>
    </source>
</evidence>
<dbReference type="RefSeq" id="WP_183350663.1">
    <property type="nucleotide sequence ID" value="NZ_JACHEO010000009.1"/>
</dbReference>
<sequence length="275" mass="31863">MILFAVLFALVLVFFLLKKPSNNRNWQPDVALLPYATFAGDKVTLHNIRNCDYRTETDFTVQHYDKTFDLDSLTSIDLYLVDWGLGSVVHTMLSFGFNDREYVAVSIEARKQLGEGYSTTRGFFRQYELTYVVADERDVVRLRTNYRQGETAYLYRVRGDKKVFQDVFLDYLGSINRLKDTPEWYNALLTNCTSQLRGHTRPYFRKVAWDWRLLANGYADELAYEKGTLDTSLPFAELKQHSIINSKAKEADQDSNFSRRIRDGLPGIDPTALKP</sequence>
<keyword evidence="4" id="KW-1185">Reference proteome</keyword>
<organism evidence="3 4">
    <name type="scientific">Desulfoprunum benzoelyticum</name>
    <dbReference type="NCBI Taxonomy" id="1506996"/>
    <lineage>
        <taxon>Bacteria</taxon>
        <taxon>Pseudomonadati</taxon>
        <taxon>Thermodesulfobacteriota</taxon>
        <taxon>Desulfobulbia</taxon>
        <taxon>Desulfobulbales</taxon>
        <taxon>Desulfobulbaceae</taxon>
        <taxon>Desulfoprunum</taxon>
    </lineage>
</organism>
<gene>
    <name evidence="3" type="ORF">HNQ81_001910</name>
</gene>
<accession>A0A840V365</accession>